<dbReference type="EMBL" id="OBKZ01000012">
    <property type="protein sequence ID" value="SOB51208.1"/>
    <property type="molecule type" value="Genomic_DNA"/>
</dbReference>
<organism evidence="1 2">
    <name type="scientific">Pseudomonas lundensis</name>
    <dbReference type="NCBI Taxonomy" id="86185"/>
    <lineage>
        <taxon>Bacteria</taxon>
        <taxon>Pseudomonadati</taxon>
        <taxon>Pseudomonadota</taxon>
        <taxon>Gammaproteobacteria</taxon>
        <taxon>Pseudomonadales</taxon>
        <taxon>Pseudomonadaceae</taxon>
        <taxon>Pseudomonas</taxon>
    </lineage>
</organism>
<dbReference type="AlphaFoldDB" id="A0AAX2H4A6"/>
<comment type="caution">
    <text evidence="1">The sequence shown here is derived from an EMBL/GenBank/DDBJ whole genome shotgun (WGS) entry which is preliminary data.</text>
</comment>
<dbReference type="Proteomes" id="UP000219564">
    <property type="component" value="Unassembled WGS sequence"/>
</dbReference>
<proteinExistence type="predicted"/>
<sequence>MQLGSQSDVMIATSYVPLSIPDSNSLPFVIRVEACMLRLRQPLARLNLKPGQVPGRPVDSGRRVCVEGGVRFAPVANVIDQRRVSQRAYMWQ</sequence>
<accession>A0AAX2H4A6</accession>
<name>A0AAX2H4A6_9PSED</name>
<reference evidence="1 2" key="1">
    <citation type="submission" date="2017-08" db="EMBL/GenBank/DDBJ databases">
        <authorList>
            <person name="Chaillou S."/>
        </authorList>
    </citation>
    <scope>NUCLEOTIDE SEQUENCE [LARGE SCALE GENOMIC DNA]</scope>
    <source>
        <strain evidence="1 2">MFPA15A1205</strain>
    </source>
</reference>
<protein>
    <submittedName>
        <fullName evidence="1">Uncharacterized protein</fullName>
    </submittedName>
</protein>
<gene>
    <name evidence="1" type="ORF">PLUA15_20044</name>
</gene>
<evidence type="ECO:0000313" key="1">
    <source>
        <dbReference type="EMBL" id="SOB51208.1"/>
    </source>
</evidence>
<evidence type="ECO:0000313" key="2">
    <source>
        <dbReference type="Proteomes" id="UP000219564"/>
    </source>
</evidence>